<keyword evidence="2 5" id="KW-0812">Transmembrane</keyword>
<name>A0ABZ0ISA7_9BACT</name>
<protein>
    <submittedName>
        <fullName evidence="7">Translocation/assembly module TamB domain-containing protein</fullName>
    </submittedName>
</protein>
<gene>
    <name evidence="7" type="ORF">RT717_02370</name>
</gene>
<keyword evidence="8" id="KW-1185">Reference proteome</keyword>
<evidence type="ECO:0000256" key="5">
    <source>
        <dbReference type="SAM" id="Phobius"/>
    </source>
</evidence>
<dbReference type="EMBL" id="CP136051">
    <property type="protein sequence ID" value="WOK07466.1"/>
    <property type="molecule type" value="Genomic_DNA"/>
</dbReference>
<dbReference type="InterPro" id="IPR007452">
    <property type="entry name" value="TamB_C"/>
</dbReference>
<evidence type="ECO:0000256" key="1">
    <source>
        <dbReference type="ARBA" id="ARBA00004167"/>
    </source>
</evidence>
<evidence type="ECO:0000256" key="3">
    <source>
        <dbReference type="ARBA" id="ARBA00022989"/>
    </source>
</evidence>
<dbReference type="Proteomes" id="UP001302349">
    <property type="component" value="Chromosome"/>
</dbReference>
<comment type="subcellular location">
    <subcellularLocation>
        <location evidence="1">Membrane</location>
        <topology evidence="1">Single-pass membrane protein</topology>
    </subcellularLocation>
</comment>
<evidence type="ECO:0000313" key="8">
    <source>
        <dbReference type="Proteomes" id="UP001302349"/>
    </source>
</evidence>
<feature type="transmembrane region" description="Helical" evidence="5">
    <location>
        <begin position="12"/>
        <end position="31"/>
    </location>
</feature>
<keyword evidence="3 5" id="KW-1133">Transmembrane helix</keyword>
<reference evidence="7 8" key="1">
    <citation type="journal article" date="2023" name="Microbiol. Resour. Announc.">
        <title>Complete Genome Sequence of Imperialibacter roseus strain P4T.</title>
        <authorList>
            <person name="Tizabi D.R."/>
            <person name="Bachvaroff T."/>
            <person name="Hill R.T."/>
        </authorList>
    </citation>
    <scope>NUCLEOTIDE SEQUENCE [LARGE SCALE GENOMIC DNA]</scope>
    <source>
        <strain evidence="7 8">P4T</strain>
    </source>
</reference>
<evidence type="ECO:0000259" key="6">
    <source>
        <dbReference type="Pfam" id="PF04357"/>
    </source>
</evidence>
<feature type="domain" description="Translocation and assembly module TamB C-terminal" evidence="6">
    <location>
        <begin position="1187"/>
        <end position="1646"/>
    </location>
</feature>
<evidence type="ECO:0000313" key="7">
    <source>
        <dbReference type="EMBL" id="WOK07466.1"/>
    </source>
</evidence>
<dbReference type="PANTHER" id="PTHR36985">
    <property type="entry name" value="TRANSLOCATION AND ASSEMBLY MODULE SUBUNIT TAMB"/>
    <property type="match status" value="1"/>
</dbReference>
<dbReference type="RefSeq" id="WP_317490144.1">
    <property type="nucleotide sequence ID" value="NZ_CP136051.1"/>
</dbReference>
<accession>A0ABZ0ISA7</accession>
<evidence type="ECO:0000256" key="2">
    <source>
        <dbReference type="ARBA" id="ARBA00022692"/>
    </source>
</evidence>
<dbReference type="PANTHER" id="PTHR36985:SF1">
    <property type="entry name" value="TRANSLOCATION AND ASSEMBLY MODULE SUBUNIT TAMB"/>
    <property type="match status" value="1"/>
</dbReference>
<proteinExistence type="predicted"/>
<organism evidence="7 8">
    <name type="scientific">Imperialibacter roseus</name>
    <dbReference type="NCBI Taxonomy" id="1324217"/>
    <lineage>
        <taxon>Bacteria</taxon>
        <taxon>Pseudomonadati</taxon>
        <taxon>Bacteroidota</taxon>
        <taxon>Cytophagia</taxon>
        <taxon>Cytophagales</taxon>
        <taxon>Flammeovirgaceae</taxon>
        <taxon>Imperialibacter</taxon>
    </lineage>
</organism>
<evidence type="ECO:0000256" key="4">
    <source>
        <dbReference type="ARBA" id="ARBA00023136"/>
    </source>
</evidence>
<sequence length="1674" mass="183115">MPERKGNKFIKIIAGIVLSILMLFIIVVLIIRSPWGQDIIVSKAVGFVEEKTGAKVGIRRLFVTFSGNAFLEGLYVEDQRSDTLVYSESLEISVALIPLIKGDGLNLKMLEWSGLTARVNRKEPSGVYNFDFLIAAFAAEPDLTQAATEPPKEEAPFTIEIGSIAFNDFDITYDDEVGGMLALLKIGTLELEMDDFDLDQMKFHVESFALDQSAVTYKQYQTASSPEDTTAAASSLPLLIVDEIALEDVSFLYESAPDSLLLLVDVGYLLAEIPVLNLEENIVEVASFTFNNSEIAYTSGRHLQPAASQPDSTVSEPSLITFEWPDWQVAVESITLENNQVTYQADTIRPKEGIFNPNAMAITDLSFEASDVTLHPGLAHIQVGGFTFRESSDFQLDQLAFDLKVGDENLSLSDLELSTGKSNMKADLKLSYPSIAGALNEPERAVADVDISELQVDVSDAFVFAPELKDNEYLLTLSKKIINGRVRVAGGLDDFSVEDAFIAWGEGTSLRWSGGLKHALQPEYLRVEAMPLLIKSQKSDILRFIDEEALGIALPETITLRAEAKGDKDGSTLLATLTIPEGEVNIDGKFTNKEQLAFSAHIDVNQLQLNKLLKNEQLGTLTFEATASGSGADLSTLNASLQSDFKTLEFNHYDFSGLTLVGDMQNGQGDVTLSFKDENLDVSLKTLLELDSTSSTIGLTLDLKGADFRALGVTSKDLRARFKLQADFEGNTDFFTVKADIKDGLAVYEGESFPLGSFKAGASIQEDTTTLNISSRSLNLDLRSNTPPASLATALTRQFTRYFPDSVATDTVLQAASMKLSLTVRESPFLNEVMLDGLERLDSVTLKVEFDEALQTVAARLRAPFVQYNGNTIDSLRMDVRGARDSLTFEFGWAGVNAGPLAVEKTTFAGVLQDRLLLLDFTSLNEDATLAYIQSEIRMEKGAITYHLVPAGLILDKEPWKIPETNQIRYSDKLMVFEDFTFSKGNQSLTVSSSLPDTQEEHIGILFQEFSLATLLSALNPDQQLATGVLAGKLIIENPFRDAGILANLNIDQLEVMKVAFGKMVVNAKSVGRGSYDFNLALSGENADLDLTGDYTAAEEGANIDLDLNLNSVDMKAVEGFASEAVSDASGKISGKVKITGTTASPEYTGKLNFAAASLKVNSLNTQFTLPNEVLTVDNAGLYMDNFTIVDKDKNAFRLDGKVLTESLTNPTFDFTVKAENFQPVNASENDNELFYGKVKMDADLAVSGDLKVPVVKGKLAIKEGTDFTFVVPESQVDIMEREGVLLFVNKENPDDILTRGDDKTAAGQLVGYDVNTNLSVEKNAVFKIIIDEKTGDNFQVSGTGDLIVGLEPNGRTTLSGTYSINSGHYETNLYNLVKKRFEISPQSTITWRGDPFDALLNVRAIYKVETSAAPLMAIRTSGESTNLASKYQQKLPFLVYLNVDGQLLQPELSFALDMPEDEQGAIGGDVYGRLQQLNSQESELNKQVFSLLVLNRFFPGSGSDGSGGGAVSVARGNVNKVLSGQLNNFSDKLVGKTGLDLNFGLDSYTDYQGESPQDRTQLDINAQKKLFNDRLIVQVGSAVNIEGSSQATEGTTPVIGNISLEYLLSESGQYRLKGFRKNEFESVIDGQLIVTGIAFLYNKEFNKFRELWQKMAKDEGLEKEIEEEQAEKK</sequence>
<keyword evidence="4 5" id="KW-0472">Membrane</keyword>
<dbReference type="Pfam" id="PF04357">
    <property type="entry name" value="TamB"/>
    <property type="match status" value="1"/>
</dbReference>